<evidence type="ECO:0000256" key="1">
    <source>
        <dbReference type="ARBA" id="ARBA00004651"/>
    </source>
</evidence>
<evidence type="ECO:0000256" key="2">
    <source>
        <dbReference type="ARBA" id="ARBA00022692"/>
    </source>
</evidence>
<feature type="transmembrane region" description="Helical" evidence="5">
    <location>
        <begin position="343"/>
        <end position="364"/>
    </location>
</feature>
<evidence type="ECO:0000256" key="4">
    <source>
        <dbReference type="ARBA" id="ARBA00023136"/>
    </source>
</evidence>
<evidence type="ECO:0000313" key="8">
    <source>
        <dbReference type="Proteomes" id="UP001243364"/>
    </source>
</evidence>
<dbReference type="Proteomes" id="UP001243364">
    <property type="component" value="Unassembled WGS sequence"/>
</dbReference>
<organism evidence="7 8">
    <name type="scientific">Streptomyces achromogenes</name>
    <dbReference type="NCBI Taxonomy" id="67255"/>
    <lineage>
        <taxon>Bacteria</taxon>
        <taxon>Bacillati</taxon>
        <taxon>Actinomycetota</taxon>
        <taxon>Actinomycetes</taxon>
        <taxon>Kitasatosporales</taxon>
        <taxon>Streptomycetaceae</taxon>
        <taxon>Streptomyces</taxon>
    </lineage>
</organism>
<protein>
    <submittedName>
        <fullName evidence="7">MFS family arabinose efflux permease</fullName>
    </submittedName>
</protein>
<keyword evidence="2 5" id="KW-0812">Transmembrane</keyword>
<feature type="transmembrane region" description="Helical" evidence="5">
    <location>
        <begin position="248"/>
        <end position="272"/>
    </location>
</feature>
<feature type="transmembrane region" description="Helical" evidence="5">
    <location>
        <begin position="80"/>
        <end position="98"/>
    </location>
</feature>
<keyword evidence="8" id="KW-1185">Reference proteome</keyword>
<evidence type="ECO:0000256" key="3">
    <source>
        <dbReference type="ARBA" id="ARBA00022989"/>
    </source>
</evidence>
<dbReference type="PROSITE" id="PS50850">
    <property type="entry name" value="MFS"/>
    <property type="match status" value="1"/>
</dbReference>
<feature type="transmembrane region" description="Helical" evidence="5">
    <location>
        <begin position="49"/>
        <end position="68"/>
    </location>
</feature>
<keyword evidence="4 5" id="KW-0472">Membrane</keyword>
<comment type="subcellular location">
    <subcellularLocation>
        <location evidence="1">Cell membrane</location>
        <topology evidence="1">Multi-pass membrane protein</topology>
    </subcellularLocation>
</comment>
<proteinExistence type="predicted"/>
<keyword evidence="3 5" id="KW-1133">Transmembrane helix</keyword>
<feature type="transmembrane region" description="Helical" evidence="5">
    <location>
        <begin position="143"/>
        <end position="164"/>
    </location>
</feature>
<dbReference type="InterPro" id="IPR051788">
    <property type="entry name" value="MFS_Transporter"/>
</dbReference>
<dbReference type="InterPro" id="IPR020846">
    <property type="entry name" value="MFS_dom"/>
</dbReference>
<feature type="transmembrane region" description="Helical" evidence="5">
    <location>
        <begin position="284"/>
        <end position="304"/>
    </location>
</feature>
<dbReference type="CDD" id="cd17393">
    <property type="entry name" value="MFS_MosC_like"/>
    <property type="match status" value="1"/>
</dbReference>
<dbReference type="EMBL" id="JAUSYA010000001">
    <property type="protein sequence ID" value="MDQ0681188.1"/>
    <property type="molecule type" value="Genomic_DNA"/>
</dbReference>
<reference evidence="7 8" key="1">
    <citation type="submission" date="2023-07" db="EMBL/GenBank/DDBJ databases">
        <title>Comparative genomics of wheat-associated soil bacteria to identify genetic determinants of phenazine resistance.</title>
        <authorList>
            <person name="Mouncey N."/>
        </authorList>
    </citation>
    <scope>NUCLEOTIDE SEQUENCE [LARGE SCALE GENOMIC DNA]</scope>
    <source>
        <strain evidence="7 8">W4I19-2</strain>
    </source>
</reference>
<evidence type="ECO:0000313" key="7">
    <source>
        <dbReference type="EMBL" id="MDQ0681188.1"/>
    </source>
</evidence>
<name>A0ABU0PS29_STRAH</name>
<dbReference type="InterPro" id="IPR011701">
    <property type="entry name" value="MFS"/>
</dbReference>
<dbReference type="Pfam" id="PF07690">
    <property type="entry name" value="MFS_1"/>
    <property type="match status" value="1"/>
</dbReference>
<feature type="transmembrane region" description="Helical" evidence="5">
    <location>
        <begin position="104"/>
        <end position="122"/>
    </location>
</feature>
<gene>
    <name evidence="7" type="ORF">QFZ56_000151</name>
</gene>
<dbReference type="PANTHER" id="PTHR23514:SF13">
    <property type="entry name" value="INNER MEMBRANE PROTEIN YBJJ"/>
    <property type="match status" value="1"/>
</dbReference>
<dbReference type="Gene3D" id="1.20.1250.20">
    <property type="entry name" value="MFS general substrate transporter like domains"/>
    <property type="match status" value="2"/>
</dbReference>
<dbReference type="SUPFAM" id="SSF103473">
    <property type="entry name" value="MFS general substrate transporter"/>
    <property type="match status" value="1"/>
</dbReference>
<evidence type="ECO:0000259" key="6">
    <source>
        <dbReference type="PROSITE" id="PS50850"/>
    </source>
</evidence>
<feature type="transmembrane region" description="Helical" evidence="5">
    <location>
        <begin position="310"/>
        <end position="331"/>
    </location>
</feature>
<feature type="transmembrane region" description="Helical" evidence="5">
    <location>
        <begin position="370"/>
        <end position="391"/>
    </location>
</feature>
<accession>A0ABU0PS29</accession>
<feature type="transmembrane region" description="Helical" evidence="5">
    <location>
        <begin position="170"/>
        <end position="192"/>
    </location>
</feature>
<evidence type="ECO:0000256" key="5">
    <source>
        <dbReference type="SAM" id="Phobius"/>
    </source>
</evidence>
<feature type="domain" description="Major facilitator superfamily (MFS) profile" evidence="6">
    <location>
        <begin position="14"/>
        <end position="396"/>
    </location>
</feature>
<comment type="caution">
    <text evidence="7">The sequence shown here is derived from an EMBL/GenBank/DDBJ whole genome shotgun (WGS) entry which is preliminary data.</text>
</comment>
<dbReference type="RefSeq" id="WP_307039070.1">
    <property type="nucleotide sequence ID" value="NZ_JAUSYA010000001.1"/>
</dbReference>
<sequence length="411" mass="41466">MTRIRDHRTVLHRARVATSLAFLAFGTALGAWTSRIPAIKQRLDLGDGQLAVGLLAFAAGAITGMQVVGRLLDRHGSRTVLVPMVFVEGLFLILPAMAGDVVTLAVALYAFGAVHGTLNIAMNANAVDVERAADRPLMSSFHAIYSIGGFVGAAAGGLSAHAGFAASTTFLTVGAAVGAAALWTARWALPAADVSSVTRDRSETGDDRPQRSAATSAGVPFLGILVFCCLVGEGAAADWSSVYLRDTLGSGAGFAAAAYAAFSIMMVAGRLVGDRLTARVGPVALVRGCGAVAAVGLGAALLVGHPLAGIVGFGCLGAGLSCIAPQVFSAAGSRDPTHAGRAIARVASIGYLGFLTGPLLIGAVAELTGLAWALIIPVVLALFVTLTAAALRPRPAGAGPPGEARPRSPSE</sequence>
<dbReference type="PANTHER" id="PTHR23514">
    <property type="entry name" value="BYPASS OF STOP CODON PROTEIN 6"/>
    <property type="match status" value="1"/>
</dbReference>
<feature type="transmembrane region" description="Helical" evidence="5">
    <location>
        <begin position="213"/>
        <end position="236"/>
    </location>
</feature>
<dbReference type="InterPro" id="IPR036259">
    <property type="entry name" value="MFS_trans_sf"/>
</dbReference>